<feature type="domain" description="TonB C-terminal" evidence="11">
    <location>
        <begin position="57"/>
        <end position="148"/>
    </location>
</feature>
<organism evidence="12 13">
    <name type="scientific">Capnocytophaga sputigena</name>
    <dbReference type="NCBI Taxonomy" id="1019"/>
    <lineage>
        <taxon>Bacteria</taxon>
        <taxon>Pseudomonadati</taxon>
        <taxon>Bacteroidota</taxon>
        <taxon>Flavobacteriia</taxon>
        <taxon>Flavobacteriales</taxon>
        <taxon>Flavobacteriaceae</taxon>
        <taxon>Capnocytophaga</taxon>
    </lineage>
</organism>
<protein>
    <submittedName>
        <fullName evidence="12">Energy transducer TonB</fullName>
    </submittedName>
</protein>
<evidence type="ECO:0000256" key="7">
    <source>
        <dbReference type="ARBA" id="ARBA00022927"/>
    </source>
</evidence>
<accession>A0A250F5L9</accession>
<dbReference type="Pfam" id="PF03544">
    <property type="entry name" value="TonB_C"/>
    <property type="match status" value="1"/>
</dbReference>
<dbReference type="GO" id="GO:0015031">
    <property type="term" value="P:protein transport"/>
    <property type="evidence" value="ECO:0007669"/>
    <property type="project" value="UniProtKB-KW"/>
</dbReference>
<evidence type="ECO:0000256" key="5">
    <source>
        <dbReference type="ARBA" id="ARBA00022519"/>
    </source>
</evidence>
<evidence type="ECO:0000313" key="12">
    <source>
        <dbReference type="EMBL" id="ATA80439.1"/>
    </source>
</evidence>
<dbReference type="EMBL" id="CP022383">
    <property type="protein sequence ID" value="ATA80439.1"/>
    <property type="molecule type" value="Genomic_DNA"/>
</dbReference>
<keyword evidence="7" id="KW-0653">Protein transport</keyword>
<evidence type="ECO:0000256" key="9">
    <source>
        <dbReference type="ARBA" id="ARBA00023136"/>
    </source>
</evidence>
<keyword evidence="3" id="KW-0813">Transport</keyword>
<dbReference type="InterPro" id="IPR037682">
    <property type="entry name" value="TonB_C"/>
</dbReference>
<gene>
    <name evidence="12" type="ORF">CGC59_12485</name>
</gene>
<dbReference type="NCBIfam" id="TIGR01352">
    <property type="entry name" value="tonB_Cterm"/>
    <property type="match status" value="1"/>
</dbReference>
<dbReference type="RefSeq" id="WP_095902178.1">
    <property type="nucleotide sequence ID" value="NZ_CP022383.1"/>
</dbReference>
<evidence type="ECO:0000259" key="11">
    <source>
        <dbReference type="PROSITE" id="PS52015"/>
    </source>
</evidence>
<dbReference type="AlphaFoldDB" id="A0A250F5L9"/>
<comment type="subcellular location">
    <subcellularLocation>
        <location evidence="1">Cell inner membrane</location>
        <topology evidence="1">Single-pass membrane protein</topology>
        <orientation evidence="1">Periplasmic side</orientation>
    </subcellularLocation>
</comment>
<name>A0A250F5L9_CAPSP</name>
<sequence>MKAKTFVFLLCFAVIANSYAQQDNDEETNYSVLCSIHEQRPIFVDCKDLGWDKQFQCFEEQLEKHIKTHFCYPKKALEEGIQDRVVVDFTVQINGTVKILKITGTDKELKAAARSVIESLPRLIPGKKRGKPIAVKFSCPINFKLTND</sequence>
<evidence type="ECO:0000256" key="6">
    <source>
        <dbReference type="ARBA" id="ARBA00022692"/>
    </source>
</evidence>
<dbReference type="PANTHER" id="PTHR33446">
    <property type="entry name" value="PROTEIN TONB-RELATED"/>
    <property type="match status" value="1"/>
</dbReference>
<dbReference type="InterPro" id="IPR051045">
    <property type="entry name" value="TonB-dependent_transducer"/>
</dbReference>
<dbReference type="GO" id="GO:0031992">
    <property type="term" value="F:energy transducer activity"/>
    <property type="evidence" value="ECO:0007669"/>
    <property type="project" value="TreeGrafter"/>
</dbReference>
<dbReference type="InterPro" id="IPR006260">
    <property type="entry name" value="TonB/TolA_C"/>
</dbReference>
<dbReference type="Gene3D" id="3.30.1150.10">
    <property type="match status" value="1"/>
</dbReference>
<proteinExistence type="inferred from homology"/>
<dbReference type="GO" id="GO:0098797">
    <property type="term" value="C:plasma membrane protein complex"/>
    <property type="evidence" value="ECO:0007669"/>
    <property type="project" value="TreeGrafter"/>
</dbReference>
<keyword evidence="5" id="KW-0997">Cell inner membrane</keyword>
<comment type="similarity">
    <text evidence="2">Belongs to the TonB family.</text>
</comment>
<dbReference type="SUPFAM" id="SSF74653">
    <property type="entry name" value="TolA/TonB C-terminal domain"/>
    <property type="match status" value="1"/>
</dbReference>
<dbReference type="GO" id="GO:0055085">
    <property type="term" value="P:transmembrane transport"/>
    <property type="evidence" value="ECO:0007669"/>
    <property type="project" value="InterPro"/>
</dbReference>
<feature type="chain" id="PRO_5012806535" evidence="10">
    <location>
        <begin position="21"/>
        <end position="148"/>
    </location>
</feature>
<evidence type="ECO:0000256" key="10">
    <source>
        <dbReference type="SAM" id="SignalP"/>
    </source>
</evidence>
<dbReference type="Proteomes" id="UP000217334">
    <property type="component" value="Chromosome"/>
</dbReference>
<keyword evidence="6" id="KW-0812">Transmembrane</keyword>
<keyword evidence="9" id="KW-0472">Membrane</keyword>
<feature type="signal peptide" evidence="10">
    <location>
        <begin position="1"/>
        <end position="20"/>
    </location>
</feature>
<keyword evidence="4" id="KW-1003">Cell membrane</keyword>
<evidence type="ECO:0000256" key="8">
    <source>
        <dbReference type="ARBA" id="ARBA00022989"/>
    </source>
</evidence>
<keyword evidence="8" id="KW-1133">Transmembrane helix</keyword>
<dbReference type="PANTHER" id="PTHR33446:SF2">
    <property type="entry name" value="PROTEIN TONB"/>
    <property type="match status" value="1"/>
</dbReference>
<evidence type="ECO:0000256" key="4">
    <source>
        <dbReference type="ARBA" id="ARBA00022475"/>
    </source>
</evidence>
<evidence type="ECO:0000313" key="13">
    <source>
        <dbReference type="Proteomes" id="UP000217334"/>
    </source>
</evidence>
<evidence type="ECO:0000256" key="3">
    <source>
        <dbReference type="ARBA" id="ARBA00022448"/>
    </source>
</evidence>
<evidence type="ECO:0000256" key="2">
    <source>
        <dbReference type="ARBA" id="ARBA00006555"/>
    </source>
</evidence>
<evidence type="ECO:0000256" key="1">
    <source>
        <dbReference type="ARBA" id="ARBA00004383"/>
    </source>
</evidence>
<dbReference type="PROSITE" id="PS52015">
    <property type="entry name" value="TONB_CTD"/>
    <property type="match status" value="1"/>
</dbReference>
<reference evidence="13" key="1">
    <citation type="submission" date="2017-06" db="EMBL/GenBank/DDBJ databases">
        <title>Capnocytophaga spp. assemblies.</title>
        <authorList>
            <person name="Gulvik C.A."/>
        </authorList>
    </citation>
    <scope>NUCLEOTIDE SEQUENCE [LARGE SCALE GENOMIC DNA]</scope>
    <source>
        <strain evidence="13">H4486</strain>
    </source>
</reference>
<keyword evidence="10" id="KW-0732">Signal</keyword>